<evidence type="ECO:0000313" key="2">
    <source>
        <dbReference type="Proteomes" id="UP000789706"/>
    </source>
</evidence>
<proteinExistence type="predicted"/>
<keyword evidence="2" id="KW-1185">Reference proteome</keyword>
<evidence type="ECO:0000313" key="1">
    <source>
        <dbReference type="EMBL" id="CAG8548888.1"/>
    </source>
</evidence>
<dbReference type="Proteomes" id="UP000789706">
    <property type="component" value="Unassembled WGS sequence"/>
</dbReference>
<name>A0A9N9AY09_9GLOM</name>
<reference evidence="1" key="1">
    <citation type="submission" date="2021-06" db="EMBL/GenBank/DDBJ databases">
        <authorList>
            <person name="Kallberg Y."/>
            <person name="Tangrot J."/>
            <person name="Rosling A."/>
        </authorList>
    </citation>
    <scope>NUCLEOTIDE SEQUENCE</scope>
    <source>
        <strain evidence="1">AZ414A</strain>
    </source>
</reference>
<organism evidence="1 2">
    <name type="scientific">Diversispora eburnea</name>
    <dbReference type="NCBI Taxonomy" id="1213867"/>
    <lineage>
        <taxon>Eukaryota</taxon>
        <taxon>Fungi</taxon>
        <taxon>Fungi incertae sedis</taxon>
        <taxon>Mucoromycota</taxon>
        <taxon>Glomeromycotina</taxon>
        <taxon>Glomeromycetes</taxon>
        <taxon>Diversisporales</taxon>
        <taxon>Diversisporaceae</taxon>
        <taxon>Diversispora</taxon>
    </lineage>
</organism>
<dbReference type="EMBL" id="CAJVPK010000783">
    <property type="protein sequence ID" value="CAG8548888.1"/>
    <property type="molecule type" value="Genomic_DNA"/>
</dbReference>
<comment type="caution">
    <text evidence="1">The sequence shown here is derived from an EMBL/GenBank/DDBJ whole genome shotgun (WGS) entry which is preliminary data.</text>
</comment>
<accession>A0A9N9AY09</accession>
<protein>
    <submittedName>
        <fullName evidence="1">8289_t:CDS:1</fullName>
    </submittedName>
</protein>
<sequence>MSEKSLYVLINPSNLNKDISISKVLEINRGIKASINGETGFGWRYQYIANKFFNNLNHGRKGGLNKIKSKLMQLTISYSYFESSSRSSHYFHLFSFNLI</sequence>
<gene>
    <name evidence="1" type="ORF">DEBURN_LOCUS6999</name>
</gene>
<dbReference type="AlphaFoldDB" id="A0A9N9AY09"/>